<dbReference type="PIRSF" id="PIRSF026713">
    <property type="entry name" value="PMI_Firm_long_prd"/>
    <property type="match status" value="1"/>
</dbReference>
<evidence type="ECO:0000256" key="2">
    <source>
        <dbReference type="ARBA" id="ARBA00022833"/>
    </source>
</evidence>
<accession>A0A8G2E9L9</accession>
<protein>
    <submittedName>
        <fullName evidence="3">Probable mannose-6-phosphate isomerase gmuF</fullName>
        <ecNumber evidence="3">5.3.1.8</ecNumber>
    </submittedName>
</protein>
<keyword evidence="3" id="KW-0413">Isomerase</keyword>
<name>A0A8G2E9L9_RAOPL</name>
<reference evidence="3 4" key="1">
    <citation type="submission" date="2016-05" db="EMBL/GenBank/DDBJ databases">
        <authorList>
            <consortium name="Pathogen Informatics"/>
        </authorList>
    </citation>
    <scope>NUCLEOTIDE SEQUENCE [LARGE SCALE GENOMIC DNA]</scope>
    <source>
        <strain evidence="3 4">2880STDY5682802</strain>
    </source>
</reference>
<dbReference type="SUPFAM" id="SSF51182">
    <property type="entry name" value="RmlC-like cupins"/>
    <property type="match status" value="1"/>
</dbReference>
<comment type="caution">
    <text evidence="3">The sequence shown here is derived from an EMBL/GenBank/DDBJ whole genome shotgun (WGS) entry which is preliminary data.</text>
</comment>
<dbReference type="PANTHER" id="PTHR42742:SF3">
    <property type="entry name" value="FRUCTOKINASE"/>
    <property type="match status" value="1"/>
</dbReference>
<proteinExistence type="predicted"/>
<keyword evidence="2" id="KW-0862">Zinc</keyword>
<dbReference type="InterPro" id="IPR011051">
    <property type="entry name" value="RmlC_Cupin_sf"/>
</dbReference>
<evidence type="ECO:0000313" key="4">
    <source>
        <dbReference type="Proteomes" id="UP000078124"/>
    </source>
</evidence>
<dbReference type="EC" id="5.3.1.8" evidence="3"/>
<dbReference type="InterPro" id="IPR014710">
    <property type="entry name" value="RmlC-like_jellyroll"/>
</dbReference>
<keyword evidence="1" id="KW-0479">Metal-binding</keyword>
<dbReference type="Gene3D" id="2.60.120.10">
    <property type="entry name" value="Jelly Rolls"/>
    <property type="match status" value="1"/>
</dbReference>
<dbReference type="RefSeq" id="WP_064384840.1">
    <property type="nucleotide sequence ID" value="NZ_CP172746.1"/>
</dbReference>
<dbReference type="Proteomes" id="UP000078124">
    <property type="component" value="Unassembled WGS sequence"/>
</dbReference>
<evidence type="ECO:0000256" key="1">
    <source>
        <dbReference type="ARBA" id="ARBA00022723"/>
    </source>
</evidence>
<gene>
    <name evidence="3" type="primary">gmuF</name>
    <name evidence="3" type="ORF">SAMEA2273876_02346</name>
</gene>
<organism evidence="3 4">
    <name type="scientific">Raoultella planticola</name>
    <name type="common">Klebsiella planticola</name>
    <dbReference type="NCBI Taxonomy" id="575"/>
    <lineage>
        <taxon>Bacteria</taxon>
        <taxon>Pseudomonadati</taxon>
        <taxon>Pseudomonadota</taxon>
        <taxon>Gammaproteobacteria</taxon>
        <taxon>Enterobacterales</taxon>
        <taxon>Enterobacteriaceae</taxon>
        <taxon>Klebsiella/Raoultella group</taxon>
        <taxon>Raoultella</taxon>
    </lineage>
</organism>
<evidence type="ECO:0000313" key="3">
    <source>
        <dbReference type="EMBL" id="SBM04817.1"/>
    </source>
</evidence>
<dbReference type="GO" id="GO:0046872">
    <property type="term" value="F:metal ion binding"/>
    <property type="evidence" value="ECO:0007669"/>
    <property type="project" value="UniProtKB-KW"/>
</dbReference>
<dbReference type="PANTHER" id="PTHR42742">
    <property type="entry name" value="TRANSCRIPTIONAL REPRESSOR MPRA"/>
    <property type="match status" value="1"/>
</dbReference>
<sequence length="581" mass="65949">MQTTYDKFPEVTVQGYDDQAWQGWESLSATLLLRASAASRTVLVVDCYPGVRLDELEQRLLPSLNATRVLNVESARRDEQALHDLLARNLTDDRVFGVLSCHHLEEFFNADKLHQLRQQVDAVTEGLIVIYGPGAALVHPGDVLVYADMPRWEIQQRMRHDGLGNWGADNQDEDILRRYKRAFFIEWRVFDRHKTPLLKRADYLLDTTQKESPTLVSGEALRAALQQTTTRPFRVAPFFDPGIWGGQWMKQQFDLDPAAPNYAWCFDCVPEENSLLLRFGQVRIEIPSQNLVLLHPRALLGEKVHARFGAEFPIRFDFLDTIGGQNLSFQVHPVTEYIQQQFGMHYTQDESYYILEAEPQAVVYLGTKTGTEPQAMLDDLKAAARGEKTFDDARFVNQIPARKHDHFLIPAGTVHCSGSGTMVLEISATPYIFTFKLWDWGRLGLDGLPRPVHLEHGEQVIDWQRDTRWVADNLVNQVEPVAEGEGWREERTGMHEREFIETRRHWFTAPVTHHTQGGVNVLNLVEGDEAIVDSPSGAFAPFVVHYAETFIIPAAVGEYRISPSGKGTGQPLATIKAWVRG</sequence>
<dbReference type="CDD" id="cd07010">
    <property type="entry name" value="cupin_PMI_type_I_N_bac"/>
    <property type="match status" value="1"/>
</dbReference>
<dbReference type="InterPro" id="IPR051804">
    <property type="entry name" value="Carb_Metab_Reg_Kinase/Isom"/>
</dbReference>
<dbReference type="EMBL" id="FLAC01000008">
    <property type="protein sequence ID" value="SBM04817.1"/>
    <property type="molecule type" value="Genomic_DNA"/>
</dbReference>
<dbReference type="GO" id="GO:0004476">
    <property type="term" value="F:mannose-6-phosphate isomerase activity"/>
    <property type="evidence" value="ECO:0007669"/>
    <property type="project" value="UniProtKB-EC"/>
</dbReference>
<dbReference type="InterPro" id="IPR016847">
    <property type="entry name" value="Man6P_Isoase_Firm_lng_prd"/>
</dbReference>
<dbReference type="AlphaFoldDB" id="A0A8G2E9L9"/>